<dbReference type="EMBL" id="UGWP01000004">
    <property type="protein sequence ID" value="SUF57429.1"/>
    <property type="molecule type" value="Genomic_DNA"/>
</dbReference>
<sequence length="51" mass="5996">MRPRRRMPPDITFFLSFGESVDTPLIRAVFLTLLIYQAINISYLYVLNGIY</sequence>
<evidence type="ECO:0000313" key="2">
    <source>
        <dbReference type="EMBL" id="SUF57429.1"/>
    </source>
</evidence>
<keyword evidence="1" id="KW-0812">Transmembrane</keyword>
<evidence type="ECO:0000313" key="3">
    <source>
        <dbReference type="Proteomes" id="UP000254597"/>
    </source>
</evidence>
<keyword evidence="1" id="KW-1133">Transmembrane helix</keyword>
<accession>A0A379QJZ9</accession>
<dbReference type="Proteomes" id="UP000254597">
    <property type="component" value="Unassembled WGS sequence"/>
</dbReference>
<evidence type="ECO:0008006" key="4">
    <source>
        <dbReference type="Google" id="ProtNLM"/>
    </source>
</evidence>
<feature type="transmembrane region" description="Helical" evidence="1">
    <location>
        <begin position="25"/>
        <end position="46"/>
    </location>
</feature>
<gene>
    <name evidence="2" type="ORF">NCTC10252_02697</name>
</gene>
<evidence type="ECO:0000256" key="1">
    <source>
        <dbReference type="SAM" id="Phobius"/>
    </source>
</evidence>
<proteinExistence type="predicted"/>
<keyword evidence="1" id="KW-0472">Membrane</keyword>
<reference evidence="2 3" key="1">
    <citation type="submission" date="2018-06" db="EMBL/GenBank/DDBJ databases">
        <authorList>
            <consortium name="Pathogen Informatics"/>
            <person name="Doyle S."/>
        </authorList>
    </citation>
    <scope>NUCLEOTIDE SEQUENCE [LARGE SCALE GENOMIC DNA]</scope>
    <source>
        <strain evidence="2 3">NCTC10252</strain>
    </source>
</reference>
<protein>
    <recommendedName>
        <fullName evidence="4">MFS transporter</fullName>
    </recommendedName>
</protein>
<name>A0A379QJZ9_SALER</name>
<dbReference type="AlphaFoldDB" id="A0A379QJZ9"/>
<organism evidence="2 3">
    <name type="scientific">Salmonella enterica</name>
    <name type="common">Salmonella choleraesuis</name>
    <dbReference type="NCBI Taxonomy" id="28901"/>
    <lineage>
        <taxon>Bacteria</taxon>
        <taxon>Pseudomonadati</taxon>
        <taxon>Pseudomonadota</taxon>
        <taxon>Gammaproteobacteria</taxon>
        <taxon>Enterobacterales</taxon>
        <taxon>Enterobacteriaceae</taxon>
        <taxon>Salmonella</taxon>
    </lineage>
</organism>